<feature type="coiled-coil region" evidence="2">
    <location>
        <begin position="1213"/>
        <end position="1240"/>
    </location>
</feature>
<name>A0A2V0P4B3_9CHLO</name>
<feature type="region of interest" description="Disordered" evidence="3">
    <location>
        <begin position="1633"/>
        <end position="1755"/>
    </location>
</feature>
<feature type="compositionally biased region" description="Low complexity" evidence="3">
    <location>
        <begin position="1486"/>
        <end position="1496"/>
    </location>
</feature>
<feature type="repeat" description="WD" evidence="1">
    <location>
        <begin position="760"/>
        <end position="801"/>
    </location>
</feature>
<dbReference type="STRING" id="307507.A0A2V0P4B3"/>
<organism evidence="4 5">
    <name type="scientific">Raphidocelis subcapitata</name>
    <dbReference type="NCBI Taxonomy" id="307507"/>
    <lineage>
        <taxon>Eukaryota</taxon>
        <taxon>Viridiplantae</taxon>
        <taxon>Chlorophyta</taxon>
        <taxon>core chlorophytes</taxon>
        <taxon>Chlorophyceae</taxon>
        <taxon>CS clade</taxon>
        <taxon>Sphaeropleales</taxon>
        <taxon>Selenastraceae</taxon>
        <taxon>Raphidocelis</taxon>
    </lineage>
</organism>
<dbReference type="InParanoid" id="A0A2V0P4B3"/>
<feature type="compositionally biased region" description="Low complexity" evidence="3">
    <location>
        <begin position="263"/>
        <end position="280"/>
    </location>
</feature>
<feature type="region of interest" description="Disordered" evidence="3">
    <location>
        <begin position="137"/>
        <end position="170"/>
    </location>
</feature>
<feature type="region of interest" description="Disordered" evidence="3">
    <location>
        <begin position="521"/>
        <end position="563"/>
    </location>
</feature>
<feature type="compositionally biased region" description="Low complexity" evidence="3">
    <location>
        <begin position="527"/>
        <end position="536"/>
    </location>
</feature>
<evidence type="ECO:0000256" key="1">
    <source>
        <dbReference type="PROSITE-ProRule" id="PRU00221"/>
    </source>
</evidence>
<feature type="compositionally biased region" description="Low complexity" evidence="3">
    <location>
        <begin position="1699"/>
        <end position="1711"/>
    </location>
</feature>
<sequence length="1802" mass="176756">MTRDPGRLGQGAASGADADAACGAPTAAGAGAAVAAADGGAGGGGADAPAPEQLGDGAIIEPCFPFGFSASVPGCAAHLDGARICLVAGRALASIDRDDASASFAPLSPRARAARLAAVSPNRKFAAVLEEAWPAAAEAEQAAAPPPQPQPQTQPHVAGQQGPPPHQVSVYGLASGRLLRTLPLEPAAAATAAATARHAAGGAAAAQAGSGGSGGGGGGSRTAPAAVALSFSGDGKALLIACGPPAWQLLLWRWQSGKPPTQLPSALPAGPAAAGDAPSGDVAAAALSPWDDSLIAVAGPGGARLLRNAGDAAAATAPAGAGGGGAGCAPRVLMHLTAAQLAGAAASRRDGAAAPAAAAGCGVTALAFLVGGLVAFGTEGGSVIVAGEGGVRGRVQLAAPPGDSPAGGGGGGSGGSGGGEGGCGWGVQAMVARGRGLVAACGDGAVYLLEAAETRARHSSGGARGASGEPLRLARRLALGPAARGGGPGALSVTALSVSALEDQFMVATAGGALLFADAEPSKDGADGATGSDAAAGAGGGAGGGAGPSARASSDGGGRARAEARASVAGDAAAAGVFAGGAGAGAEEDPSAPCGPFRPWLGAPFASARASALAAAAHQPLLLAVAPDDRSVRVWDWARRRCVAARRLWEEPLCCDLHPSGLLALVGTAERLLVLHVLRNDLLTAAQLPVKRCSLARFSTRGGLFAAVGRSNVIQLYQTYACPRAAAGAPAYAAASSGAPPPPAAAAAAGAAAWLPAAALRGHVSSVTGLAWSSDDARLVSCGAGGAVYVWDASAGSRLAALDYVDKACVYCGVCYVGRSGGVLARTADGRLQHILDGALAREVSGLGREFGPLAETGGGRVVLAGTGRGTVASVHWPGGDGGGGDGSGGGGGGGKELAPPREAPLHAGRVAAMALLPALGVLFTAGADGSILMSRVSLALDGALYAAPPIWTPAALAAAASGGGAAAAAAGGPAGAPPPEVRLASEAAVAALAERAAEAAAALAAQARDAEYKALMAAQPLRERAAAAEAELAAARAELGAALRRLEGHLAAAEERERQIVEEMTRAHAAAAEELESLYEARLAFEAGRYAQLENAKTDAELAAQEAARRRSEAHASERAASDAAAAARLASEAARADAAEAARAEADAVWADVLAQTEADLDAQAEKDGQKLLAAAREAGETQLKLRAELHLLRRANERAAAERESEARARDAAASEARAARERLADAEAAAEALRAEVAARDVAAGEARGALAAAQRACKELEAHRFVLTHKLSQLERAQEPAAAAAAAAASAIAGQQRELLSSHSALLAARRAAGERDAALRVAKQEAWGLRQLATRQGQLLDAFAGELFHAVSQSDERPPDGRSERAKALEALVAKYCTRGAPPRTSAEVEDELARHNRLADARAEALERRLRQVQAETSRRERLRLQQNAALLSEIAHLARCQRDAARALGAARAELADCRLAAEAAGGGGGGGGGGQAAGRPASAAQAAPHEKGEWEGERAAAAEHEAESTRESQQPEGAAAPAARGGLAQPCCLRASANTLVAPTAAEAAAPPLRQPRPRPGSPPRGASGRLAPPRLGAAVAAMVGAERARAEALEHALARSEAAAAEQAAAVARLEALVRRQQQQEAERAPAEWMEGEEAEQARPEAAGEGGSGSPYRAGAGGGEGRRRPRSAAAGGRRGAIGGGEQRPGRISSASSGRSSGEGPALAAVLSGGGRRSATPCSGGGGSRGGSPAPGGAGAARRPASAGVGVGGVGGGGVGVGGGGGGGGGGASAGASVHAQLRAQMAAWRARG</sequence>
<dbReference type="SMART" id="SM00320">
    <property type="entry name" value="WD40"/>
    <property type="match status" value="5"/>
</dbReference>
<dbReference type="InterPro" id="IPR015943">
    <property type="entry name" value="WD40/YVTN_repeat-like_dom_sf"/>
</dbReference>
<dbReference type="InterPro" id="IPR011047">
    <property type="entry name" value="Quinoprotein_ADH-like_sf"/>
</dbReference>
<feature type="compositionally biased region" description="Gly residues" evidence="3">
    <location>
        <begin position="405"/>
        <end position="418"/>
    </location>
</feature>
<dbReference type="Pfam" id="PF00400">
    <property type="entry name" value="WD40"/>
    <property type="match status" value="1"/>
</dbReference>
<dbReference type="PANTHER" id="PTHR32215:SF0">
    <property type="entry name" value="CILIA- AND FLAGELLA-ASSOCIATED PROTEIN 57"/>
    <property type="match status" value="1"/>
</dbReference>
<feature type="compositionally biased region" description="Pro residues" evidence="3">
    <location>
        <begin position="1562"/>
        <end position="1572"/>
    </location>
</feature>
<feature type="region of interest" description="Disordered" evidence="3">
    <location>
        <begin position="1474"/>
        <end position="1532"/>
    </location>
</feature>
<feature type="compositionally biased region" description="Gly residues" evidence="3">
    <location>
        <begin position="537"/>
        <end position="547"/>
    </location>
</feature>
<keyword evidence="5" id="KW-1185">Reference proteome</keyword>
<reference evidence="4 5" key="1">
    <citation type="journal article" date="2018" name="Sci. Rep.">
        <title>Raphidocelis subcapitata (=Pseudokirchneriella subcapitata) provides an insight into genome evolution and environmental adaptations in the Sphaeropleales.</title>
        <authorList>
            <person name="Suzuki S."/>
            <person name="Yamaguchi H."/>
            <person name="Nakajima N."/>
            <person name="Kawachi M."/>
        </authorList>
    </citation>
    <scope>NUCLEOTIDE SEQUENCE [LARGE SCALE GENOMIC DNA]</scope>
    <source>
        <strain evidence="4 5">NIES-35</strain>
    </source>
</reference>
<feature type="region of interest" description="Disordered" evidence="3">
    <location>
        <begin position="1555"/>
        <end position="1581"/>
    </location>
</feature>
<dbReference type="PROSITE" id="PS50294">
    <property type="entry name" value="WD_REPEATS_REGION"/>
    <property type="match status" value="1"/>
</dbReference>
<dbReference type="PANTHER" id="PTHR32215">
    <property type="entry name" value="CILIA- AND FLAGELLA-ASSOCIATED PROTEIN 57"/>
    <property type="match status" value="1"/>
</dbReference>
<comment type="caution">
    <text evidence="4">The sequence shown here is derived from an EMBL/GenBank/DDBJ whole genome shotgun (WGS) entry which is preliminary data.</text>
</comment>
<evidence type="ECO:0000256" key="3">
    <source>
        <dbReference type="SAM" id="MobiDB-lite"/>
    </source>
</evidence>
<feature type="compositionally biased region" description="Gly residues" evidence="3">
    <location>
        <begin position="1658"/>
        <end position="1673"/>
    </location>
</feature>
<dbReference type="SUPFAM" id="SSF50998">
    <property type="entry name" value="Quinoprotein alcohol dehydrogenase-like"/>
    <property type="match status" value="1"/>
</dbReference>
<evidence type="ECO:0000313" key="4">
    <source>
        <dbReference type="EMBL" id="GBF91925.1"/>
    </source>
</evidence>
<feature type="compositionally biased region" description="Low complexity" evidence="3">
    <location>
        <begin position="1523"/>
        <end position="1532"/>
    </location>
</feature>
<dbReference type="InterPro" id="IPR052993">
    <property type="entry name" value="CFA-57"/>
</dbReference>
<evidence type="ECO:0000256" key="2">
    <source>
        <dbReference type="SAM" id="Coils"/>
    </source>
</evidence>
<gene>
    <name evidence="4" type="ORF">Rsub_04649</name>
</gene>
<dbReference type="PROSITE" id="PS50082">
    <property type="entry name" value="WD_REPEATS_2"/>
    <property type="match status" value="1"/>
</dbReference>
<dbReference type="SUPFAM" id="SSF63829">
    <property type="entry name" value="Calcium-dependent phosphotriesterase"/>
    <property type="match status" value="1"/>
</dbReference>
<dbReference type="EMBL" id="BDRX01000028">
    <property type="protein sequence ID" value="GBF91925.1"/>
    <property type="molecule type" value="Genomic_DNA"/>
</dbReference>
<feature type="compositionally biased region" description="Gly residues" evidence="3">
    <location>
        <begin position="1686"/>
        <end position="1696"/>
    </location>
</feature>
<keyword evidence="1" id="KW-0853">WD repeat</keyword>
<feature type="coiled-coil region" evidence="2">
    <location>
        <begin position="1019"/>
        <end position="1111"/>
    </location>
</feature>
<feature type="region of interest" description="Disordered" evidence="3">
    <location>
        <begin position="395"/>
        <end position="418"/>
    </location>
</feature>
<feature type="compositionally biased region" description="Gly residues" evidence="3">
    <location>
        <begin position="1474"/>
        <end position="1485"/>
    </location>
</feature>
<feature type="compositionally biased region" description="Basic and acidic residues" evidence="3">
    <location>
        <begin position="1497"/>
        <end position="1519"/>
    </location>
</feature>
<accession>A0A2V0P4B3</accession>
<feature type="region of interest" description="Disordered" evidence="3">
    <location>
        <begin position="260"/>
        <end position="280"/>
    </location>
</feature>
<protein>
    <submittedName>
        <fullName evidence="4">Uncharacterized protein</fullName>
    </submittedName>
</protein>
<feature type="compositionally biased region" description="Gly residues" evidence="3">
    <location>
        <begin position="1732"/>
        <end position="1748"/>
    </location>
</feature>
<dbReference type="OrthoDB" id="2013972at2759"/>
<keyword evidence="2" id="KW-0175">Coiled coil</keyword>
<dbReference type="Proteomes" id="UP000247498">
    <property type="component" value="Unassembled WGS sequence"/>
</dbReference>
<feature type="region of interest" description="Disordered" evidence="3">
    <location>
        <begin position="875"/>
        <end position="902"/>
    </location>
</feature>
<evidence type="ECO:0000313" key="5">
    <source>
        <dbReference type="Proteomes" id="UP000247498"/>
    </source>
</evidence>
<dbReference type="InterPro" id="IPR001680">
    <property type="entry name" value="WD40_rpt"/>
</dbReference>
<dbReference type="Gene3D" id="2.130.10.10">
    <property type="entry name" value="YVTN repeat-like/Quinoprotein amine dehydrogenase"/>
    <property type="match status" value="1"/>
</dbReference>
<proteinExistence type="predicted"/>
<feature type="compositionally biased region" description="Gly residues" evidence="3">
    <location>
        <begin position="879"/>
        <end position="896"/>
    </location>
</feature>
<feature type="coiled-coil region" evidence="2">
    <location>
        <begin position="1403"/>
        <end position="1430"/>
    </location>
</feature>